<dbReference type="PANTHER" id="PTHR10795">
    <property type="entry name" value="PROPROTEIN CONVERTASE SUBTILISIN/KEXIN"/>
    <property type="match status" value="1"/>
</dbReference>
<dbReference type="GO" id="GO:0004252">
    <property type="term" value="F:serine-type endopeptidase activity"/>
    <property type="evidence" value="ECO:0007669"/>
    <property type="project" value="UniProtKB-UniRule"/>
</dbReference>
<dbReference type="Gene3D" id="2.60.40.2310">
    <property type="match status" value="1"/>
</dbReference>
<dbReference type="InterPro" id="IPR045051">
    <property type="entry name" value="SBT"/>
</dbReference>
<dbReference type="PROSITE" id="PS00138">
    <property type="entry name" value="SUBTILASE_SER"/>
    <property type="match status" value="1"/>
</dbReference>
<dbReference type="Pfam" id="PF02225">
    <property type="entry name" value="PA"/>
    <property type="match status" value="1"/>
</dbReference>
<evidence type="ECO:0000256" key="1">
    <source>
        <dbReference type="ARBA" id="ARBA00011073"/>
    </source>
</evidence>
<feature type="domain" description="PA" evidence="9">
    <location>
        <begin position="454"/>
        <end position="536"/>
    </location>
</feature>
<feature type="domain" description="Peptidase S8/S53" evidence="8">
    <location>
        <begin position="187"/>
        <end position="672"/>
    </location>
</feature>
<dbReference type="InterPro" id="IPR023828">
    <property type="entry name" value="Peptidase_S8_Ser-AS"/>
</dbReference>
<dbReference type="InterPro" id="IPR000209">
    <property type="entry name" value="Peptidase_S8/S53_dom"/>
</dbReference>
<evidence type="ECO:0000259" key="8">
    <source>
        <dbReference type="Pfam" id="PF00082"/>
    </source>
</evidence>
<dbReference type="InterPro" id="IPR010259">
    <property type="entry name" value="S8pro/Inhibitor_I9"/>
</dbReference>
<dbReference type="Pfam" id="PF17766">
    <property type="entry name" value="fn3_6"/>
    <property type="match status" value="1"/>
</dbReference>
<dbReference type="Gene3D" id="3.50.30.30">
    <property type="match status" value="1"/>
</dbReference>
<protein>
    <submittedName>
        <fullName evidence="12">Serine protease</fullName>
    </submittedName>
</protein>
<feature type="domain" description="Inhibitor I9" evidence="10">
    <location>
        <begin position="58"/>
        <end position="158"/>
    </location>
</feature>
<dbReference type="CDD" id="cd02120">
    <property type="entry name" value="PA_subtilisin_like"/>
    <property type="match status" value="1"/>
</dbReference>
<dbReference type="Pfam" id="PF05922">
    <property type="entry name" value="Inhibitor_I9"/>
    <property type="match status" value="1"/>
</dbReference>
<evidence type="ECO:0000313" key="13">
    <source>
        <dbReference type="Proteomes" id="UP000464507"/>
    </source>
</evidence>
<dbReference type="GO" id="GO:0006508">
    <property type="term" value="P:proteolysis"/>
    <property type="evidence" value="ECO:0007669"/>
    <property type="project" value="UniProtKB-KW"/>
</dbReference>
<evidence type="ECO:0000256" key="2">
    <source>
        <dbReference type="ARBA" id="ARBA00022670"/>
    </source>
</evidence>
<feature type="domain" description="Subtilisin-like protease fibronectin type-III" evidence="11">
    <location>
        <begin position="716"/>
        <end position="809"/>
    </location>
</feature>
<evidence type="ECO:0000256" key="5">
    <source>
        <dbReference type="PIRSR" id="PIRSR615500-1"/>
    </source>
</evidence>
<organism evidence="12 13">
    <name type="scientific">Marisediminicola antarctica</name>
    <dbReference type="NCBI Taxonomy" id="674079"/>
    <lineage>
        <taxon>Bacteria</taxon>
        <taxon>Bacillati</taxon>
        <taxon>Actinomycetota</taxon>
        <taxon>Actinomycetes</taxon>
        <taxon>Micrococcales</taxon>
        <taxon>Microbacteriaceae</taxon>
        <taxon>Marisediminicola</taxon>
    </lineage>
</organism>
<comment type="similarity">
    <text evidence="1 6">Belongs to the peptidase S8 family.</text>
</comment>
<feature type="signal peptide" evidence="7">
    <location>
        <begin position="1"/>
        <end position="41"/>
    </location>
</feature>
<keyword evidence="2 6" id="KW-0645">Protease</keyword>
<evidence type="ECO:0000256" key="7">
    <source>
        <dbReference type="SAM" id="SignalP"/>
    </source>
</evidence>
<reference evidence="12 13" key="1">
    <citation type="submission" date="2016-09" db="EMBL/GenBank/DDBJ databases">
        <title>Complete genome sequence of microbes from the polar regions.</title>
        <authorList>
            <person name="Liao L."/>
            <person name="Chen B."/>
        </authorList>
    </citation>
    <scope>NUCLEOTIDE SEQUENCE [LARGE SCALE GENOMIC DNA]</scope>
    <source>
        <strain evidence="12 13">ZS314</strain>
    </source>
</reference>
<evidence type="ECO:0000259" key="11">
    <source>
        <dbReference type="Pfam" id="PF17766"/>
    </source>
</evidence>
<dbReference type="InterPro" id="IPR041469">
    <property type="entry name" value="Subtilisin-like_FN3"/>
</dbReference>
<dbReference type="InterPro" id="IPR036852">
    <property type="entry name" value="Peptidase_S8/S53_dom_sf"/>
</dbReference>
<feature type="active site" description="Charge relay system" evidence="5 6">
    <location>
        <position position="196"/>
    </location>
</feature>
<evidence type="ECO:0000256" key="3">
    <source>
        <dbReference type="ARBA" id="ARBA00022801"/>
    </source>
</evidence>
<evidence type="ECO:0000259" key="10">
    <source>
        <dbReference type="Pfam" id="PF05922"/>
    </source>
</evidence>
<dbReference type="PROSITE" id="PS51892">
    <property type="entry name" value="SUBTILASE"/>
    <property type="match status" value="1"/>
</dbReference>
<sequence length="1108" mass="110811">MSTYPGLAPSHVRFRRILATLAASTLLAAGLASTGTPSASASEGLIRSDRQVTFEPGRYIVTLGDAPAATYEGGTGSLERTAPGAGDQLNADKRAVKSYAAFLKGKQKDVAASVDASVEYSYTLALNGFSADLTAEQAARLARDKNVVGLEKDELRKITAATTSTDFLGLSGENGVWNATGGVATAGEGVVLGVLDTGIAPENPSFAGTPLGTTSGTDPFYTGAGLTSFAKADGGTFAGVCQTGPQFATDDCSTKIIGARYFVNGFGEANIGTAAVGEYLSPRDGDGHGSHTGSTAVGNADVDAFVAGTAFGQVSGVAPAAKIAAYKVCWSGADPASSDDDGCASSDLLAGIDAAVADGVDVINFSIGGGAATSTVSSTDQAFLGAAAAGIFVAASAGNSGPGASTLDNAAPWITTVAASTIPTWEATVQLGNGASYAGASVTVDRTGAPALTGSLVTATSVAVAGTATPALCLPGGLDPALAAGKIVLCDRGVIARVDKSAEVMRAGGIGMVLVNVTPSSLDLDAHSVPTVHLNAQYYSAISAYAATPGAIATFQPDNLTAERVPTPQVAGFSSRGPVLADGSDILKPDISAPGVAILASGANAEGAAPTWAFLSGTSMSSPHIAGLAVLYLGEKPNATPAEIKSAMMTSAYNTVDGNGDDITDPFAQGAGHVDPTKFFAPGLLYLNGTSDWLSYIEGAGYDVIDPTVLPIDPSNLNLSSIAIGALTAAETVTRTVTSTQPGSFSASVSGLAGISATVEPDTLDFAAAGESKTYTVTFARTDAALDTFATGAIDWTSGDTVVHSPVAVQPVTIVSPSNASGKGVSGSVGIDVTPGGDGDIALATTGLTPGTLQADPTRVEKEHSGSGVTGASFEYTVAVPAGTSLARFDLDSIDSMADLDLTVYLVDKKGTPIAGWQSATGDADERVDLVDPAAGDYLVYVDVYSASTATAFDLTTFAVAPGGAPLTLAPPVIAGQQGVTATVTASWSGLAPSTSYLGEISYGSTGASTLLEVVTGDPVGPANTVLPVISGNPVIGGKLKVTTGEWDTDRLRFGYRWQRDGVDIPRATQSSYKPVAADRGAALTVVVTATVRGLPDGTATSAPVAIK</sequence>
<dbReference type="SUPFAM" id="SSF54897">
    <property type="entry name" value="Protease propeptides/inhibitors"/>
    <property type="match status" value="1"/>
</dbReference>
<evidence type="ECO:0000256" key="4">
    <source>
        <dbReference type="ARBA" id="ARBA00022825"/>
    </source>
</evidence>
<feature type="active site" description="Charge relay system" evidence="5 6">
    <location>
        <position position="619"/>
    </location>
</feature>
<dbReference type="AlphaFoldDB" id="A0A7L5AGL1"/>
<dbReference type="Gene3D" id="2.60.120.380">
    <property type="match status" value="1"/>
</dbReference>
<dbReference type="InterPro" id="IPR034197">
    <property type="entry name" value="Peptidases_S8_3"/>
</dbReference>
<dbReference type="Gene3D" id="3.30.70.80">
    <property type="entry name" value="Peptidase S8 propeptide/proteinase inhibitor I9"/>
    <property type="match status" value="1"/>
</dbReference>
<keyword evidence="3 6" id="KW-0378">Hydrolase</keyword>
<proteinExistence type="inferred from homology"/>
<keyword evidence="4 6" id="KW-0720">Serine protease</keyword>
<dbReference type="CDD" id="cd04852">
    <property type="entry name" value="Peptidases_S8_3"/>
    <property type="match status" value="1"/>
</dbReference>
<keyword evidence="7" id="KW-0732">Signal</keyword>
<dbReference type="SUPFAM" id="SSF52743">
    <property type="entry name" value="Subtilisin-like"/>
    <property type="match status" value="1"/>
</dbReference>
<dbReference type="InterPro" id="IPR003137">
    <property type="entry name" value="PA_domain"/>
</dbReference>
<dbReference type="KEGG" id="mant:BHD05_05115"/>
<dbReference type="PRINTS" id="PR00723">
    <property type="entry name" value="SUBTILISIN"/>
</dbReference>
<accession>A0A7L5AGL1</accession>
<evidence type="ECO:0000259" key="9">
    <source>
        <dbReference type="Pfam" id="PF02225"/>
    </source>
</evidence>
<gene>
    <name evidence="12" type="ORF">BHD05_05115</name>
</gene>
<evidence type="ECO:0000313" key="12">
    <source>
        <dbReference type="EMBL" id="QHO69122.1"/>
    </source>
</evidence>
<dbReference type="InterPro" id="IPR015500">
    <property type="entry name" value="Peptidase_S8_subtilisin-rel"/>
</dbReference>
<dbReference type="Gene3D" id="2.60.40.2700">
    <property type="match status" value="1"/>
</dbReference>
<dbReference type="Pfam" id="PF00082">
    <property type="entry name" value="Peptidase_S8"/>
    <property type="match status" value="1"/>
</dbReference>
<keyword evidence="13" id="KW-1185">Reference proteome</keyword>
<dbReference type="EMBL" id="CP017146">
    <property type="protein sequence ID" value="QHO69122.1"/>
    <property type="molecule type" value="Genomic_DNA"/>
</dbReference>
<feature type="active site" description="Charge relay system" evidence="5 6">
    <location>
        <position position="288"/>
    </location>
</feature>
<dbReference type="Gene3D" id="3.40.50.200">
    <property type="entry name" value="Peptidase S8/S53 domain"/>
    <property type="match status" value="1"/>
</dbReference>
<evidence type="ECO:0000256" key="6">
    <source>
        <dbReference type="PROSITE-ProRule" id="PRU01240"/>
    </source>
</evidence>
<dbReference type="InterPro" id="IPR037045">
    <property type="entry name" value="S8pro/Inhibitor_I9_sf"/>
</dbReference>
<dbReference type="Proteomes" id="UP000464507">
    <property type="component" value="Chromosome"/>
</dbReference>
<name>A0A7L5AGL1_9MICO</name>
<feature type="chain" id="PRO_5029564942" evidence="7">
    <location>
        <begin position="42"/>
        <end position="1108"/>
    </location>
</feature>
<dbReference type="RefSeq" id="WP_236966653.1">
    <property type="nucleotide sequence ID" value="NZ_CP017146.1"/>
</dbReference>